<protein>
    <recommendedName>
        <fullName evidence="1">VWFA domain-containing protein</fullName>
    </recommendedName>
</protein>
<evidence type="ECO:0000313" key="2">
    <source>
        <dbReference type="EMBL" id="KAK5977071.1"/>
    </source>
</evidence>
<gene>
    <name evidence="2" type="ORF">GCK32_010609</name>
</gene>
<dbReference type="EMBL" id="WIXE01011065">
    <property type="protein sequence ID" value="KAK5977071.1"/>
    <property type="molecule type" value="Genomic_DNA"/>
</dbReference>
<evidence type="ECO:0000259" key="1">
    <source>
        <dbReference type="PROSITE" id="PS50234"/>
    </source>
</evidence>
<accession>A0AAN8IKN8</accession>
<name>A0AAN8IKN8_TRICO</name>
<sequence>MLTMGYYSTDQLREAFDSSRKPFYEGMTGLKEALDIARDVLENQGTEGKAVIIMSDGGASNCHFPSSIPDETVTAEKMRDLGIRIIWVTINSATVDNAHIQKILGTSNYYRLNDPFQMALLNEFCVK</sequence>
<dbReference type="Proteomes" id="UP001331761">
    <property type="component" value="Unassembled WGS sequence"/>
</dbReference>
<feature type="domain" description="VWFA" evidence="1">
    <location>
        <begin position="1"/>
        <end position="127"/>
    </location>
</feature>
<dbReference type="InterPro" id="IPR002035">
    <property type="entry name" value="VWF_A"/>
</dbReference>
<proteinExistence type="predicted"/>
<dbReference type="PROSITE" id="PS50234">
    <property type="entry name" value="VWFA"/>
    <property type="match status" value="1"/>
</dbReference>
<dbReference type="SUPFAM" id="SSF53300">
    <property type="entry name" value="vWA-like"/>
    <property type="match status" value="1"/>
</dbReference>
<reference evidence="2 3" key="1">
    <citation type="submission" date="2019-10" db="EMBL/GenBank/DDBJ databases">
        <title>Assembly and Annotation for the nematode Trichostrongylus colubriformis.</title>
        <authorList>
            <person name="Martin J."/>
        </authorList>
    </citation>
    <scope>NUCLEOTIDE SEQUENCE [LARGE SCALE GENOMIC DNA]</scope>
    <source>
        <strain evidence="2">G859</strain>
        <tissue evidence="2">Whole worm</tissue>
    </source>
</reference>
<comment type="caution">
    <text evidence="2">The sequence shown here is derived from an EMBL/GenBank/DDBJ whole genome shotgun (WGS) entry which is preliminary data.</text>
</comment>
<evidence type="ECO:0000313" key="3">
    <source>
        <dbReference type="Proteomes" id="UP001331761"/>
    </source>
</evidence>
<dbReference type="Gene3D" id="3.40.50.410">
    <property type="entry name" value="von Willebrand factor, type A domain"/>
    <property type="match status" value="1"/>
</dbReference>
<organism evidence="2 3">
    <name type="scientific">Trichostrongylus colubriformis</name>
    <name type="common">Black scour worm</name>
    <dbReference type="NCBI Taxonomy" id="6319"/>
    <lineage>
        <taxon>Eukaryota</taxon>
        <taxon>Metazoa</taxon>
        <taxon>Ecdysozoa</taxon>
        <taxon>Nematoda</taxon>
        <taxon>Chromadorea</taxon>
        <taxon>Rhabditida</taxon>
        <taxon>Rhabditina</taxon>
        <taxon>Rhabditomorpha</taxon>
        <taxon>Strongyloidea</taxon>
        <taxon>Trichostrongylidae</taxon>
        <taxon>Trichostrongylus</taxon>
    </lineage>
</organism>
<dbReference type="AlphaFoldDB" id="A0AAN8IKN8"/>
<dbReference type="InterPro" id="IPR036465">
    <property type="entry name" value="vWFA_dom_sf"/>
</dbReference>
<keyword evidence="3" id="KW-1185">Reference proteome</keyword>